<evidence type="ECO:0000313" key="6">
    <source>
        <dbReference type="Proteomes" id="UP000095751"/>
    </source>
</evidence>
<gene>
    <name evidence="5" type="ORF">FRACYDRAFT_206284</name>
</gene>
<evidence type="ECO:0000259" key="4">
    <source>
        <dbReference type="SMART" id="SM01117"/>
    </source>
</evidence>
<dbReference type="Gene3D" id="3.10.120.10">
    <property type="entry name" value="Cytochrome b5-like heme/steroid binding domain"/>
    <property type="match status" value="1"/>
</dbReference>
<dbReference type="SUPFAM" id="SSF55856">
    <property type="entry name" value="Cytochrome b5-like heme/steroid binding domain"/>
    <property type="match status" value="1"/>
</dbReference>
<sequence>MAPLLIILGVPILSIFVTVGIRQKDAMNIYLMGFFRDLGRIKANKRRMKDNPNAMVAGVGSITMWDIILHRDDPLAGVDFSTSEELSLSDSDGDGDTTSSSSISSSLPTFSVKELEEFGNGRNGSPIYLSIFGRVYDVTAGGKFYGEDASYGMFAGKDVTRSLCLGRKESEYLIRSTEGLDEKQINEGKRWLSFFHVHDKYHHIGNLEKIDSEAWLDALIEDTLSTNNDDIVNDEDDDEYYDDDEDDDDDSEDINSQQSEEQ</sequence>
<evidence type="ECO:0000256" key="1">
    <source>
        <dbReference type="ARBA" id="ARBA00038357"/>
    </source>
</evidence>
<evidence type="ECO:0000256" key="3">
    <source>
        <dbReference type="SAM" id="SignalP"/>
    </source>
</evidence>
<keyword evidence="3" id="KW-0732">Signal</keyword>
<dbReference type="Pfam" id="PF00173">
    <property type="entry name" value="Cyt-b5"/>
    <property type="match status" value="1"/>
</dbReference>
<dbReference type="GO" id="GO:0016020">
    <property type="term" value="C:membrane"/>
    <property type="evidence" value="ECO:0007669"/>
    <property type="project" value="TreeGrafter"/>
</dbReference>
<organism evidence="5 6">
    <name type="scientific">Fragilariopsis cylindrus CCMP1102</name>
    <dbReference type="NCBI Taxonomy" id="635003"/>
    <lineage>
        <taxon>Eukaryota</taxon>
        <taxon>Sar</taxon>
        <taxon>Stramenopiles</taxon>
        <taxon>Ochrophyta</taxon>
        <taxon>Bacillariophyta</taxon>
        <taxon>Bacillariophyceae</taxon>
        <taxon>Bacillariophycidae</taxon>
        <taxon>Bacillariales</taxon>
        <taxon>Bacillariaceae</taxon>
        <taxon>Fragilariopsis</taxon>
    </lineage>
</organism>
<keyword evidence="6" id="KW-1185">Reference proteome</keyword>
<dbReference type="OrthoDB" id="547796at2759"/>
<dbReference type="GO" id="GO:0012505">
    <property type="term" value="C:endomembrane system"/>
    <property type="evidence" value="ECO:0007669"/>
    <property type="project" value="TreeGrafter"/>
</dbReference>
<accession>A0A1E7FSN6</accession>
<feature type="compositionally biased region" description="Acidic residues" evidence="2">
    <location>
        <begin position="231"/>
        <end position="253"/>
    </location>
</feature>
<dbReference type="PANTHER" id="PTHR10281">
    <property type="entry name" value="MEMBRANE-ASSOCIATED PROGESTERONE RECEPTOR COMPONENT-RELATED"/>
    <property type="match status" value="1"/>
</dbReference>
<dbReference type="InterPro" id="IPR050577">
    <property type="entry name" value="MAPR/NEUFC/NENF-like"/>
</dbReference>
<dbReference type="InParanoid" id="A0A1E7FSN6"/>
<feature type="domain" description="Cytochrome b5 heme-binding" evidence="4">
    <location>
        <begin position="110"/>
        <end position="208"/>
    </location>
</feature>
<dbReference type="InterPro" id="IPR001199">
    <property type="entry name" value="Cyt_B5-like_heme/steroid-bd"/>
</dbReference>
<name>A0A1E7FSN6_9STRA</name>
<dbReference type="SMART" id="SM01117">
    <property type="entry name" value="Cyt-b5"/>
    <property type="match status" value="1"/>
</dbReference>
<dbReference type="KEGG" id="fcy:FRACYDRAFT_206284"/>
<feature type="chain" id="PRO_5009193546" evidence="3">
    <location>
        <begin position="27"/>
        <end position="262"/>
    </location>
</feature>
<dbReference type="AlphaFoldDB" id="A0A1E7FSN6"/>
<evidence type="ECO:0000256" key="2">
    <source>
        <dbReference type="SAM" id="MobiDB-lite"/>
    </source>
</evidence>
<dbReference type="Proteomes" id="UP000095751">
    <property type="component" value="Unassembled WGS sequence"/>
</dbReference>
<feature type="region of interest" description="Disordered" evidence="2">
    <location>
        <begin position="86"/>
        <end position="105"/>
    </location>
</feature>
<feature type="signal peptide" evidence="3">
    <location>
        <begin position="1"/>
        <end position="26"/>
    </location>
</feature>
<dbReference type="PANTHER" id="PTHR10281:SF76">
    <property type="entry name" value="CALCUTTA CUP-RELATED"/>
    <property type="match status" value="1"/>
</dbReference>
<proteinExistence type="inferred from homology"/>
<evidence type="ECO:0000313" key="5">
    <source>
        <dbReference type="EMBL" id="OEU21190.1"/>
    </source>
</evidence>
<dbReference type="InterPro" id="IPR036400">
    <property type="entry name" value="Cyt_B5-like_heme/steroid_sf"/>
</dbReference>
<reference evidence="5 6" key="1">
    <citation type="submission" date="2016-09" db="EMBL/GenBank/DDBJ databases">
        <title>Extensive genetic diversity and differential bi-allelic expression allows diatom success in the polar Southern Ocean.</title>
        <authorList>
            <consortium name="DOE Joint Genome Institute"/>
            <person name="Mock T."/>
            <person name="Otillar R.P."/>
            <person name="Strauss J."/>
            <person name="Dupont C."/>
            <person name="Frickenhaus S."/>
            <person name="Maumus F."/>
            <person name="Mcmullan M."/>
            <person name="Sanges R."/>
            <person name="Schmutz J."/>
            <person name="Toseland A."/>
            <person name="Valas R."/>
            <person name="Veluchamy A."/>
            <person name="Ward B.J."/>
            <person name="Allen A."/>
            <person name="Barry K."/>
            <person name="Falciatore A."/>
            <person name="Ferrante M."/>
            <person name="Fortunato A.E."/>
            <person name="Gloeckner G."/>
            <person name="Gruber A."/>
            <person name="Hipkin R."/>
            <person name="Janech M."/>
            <person name="Kroth P."/>
            <person name="Leese F."/>
            <person name="Lindquist E."/>
            <person name="Lyon B.R."/>
            <person name="Martin J."/>
            <person name="Mayer C."/>
            <person name="Parker M."/>
            <person name="Quesneville H."/>
            <person name="Raymond J."/>
            <person name="Uhlig C."/>
            <person name="Valentin K.U."/>
            <person name="Worden A.Z."/>
            <person name="Armbrust E.V."/>
            <person name="Bowler C."/>
            <person name="Green B."/>
            <person name="Moulton V."/>
            <person name="Van Oosterhout C."/>
            <person name="Grigoriev I."/>
        </authorList>
    </citation>
    <scope>NUCLEOTIDE SEQUENCE [LARGE SCALE GENOMIC DNA]</scope>
    <source>
        <strain evidence="5 6">CCMP1102</strain>
    </source>
</reference>
<dbReference type="EMBL" id="KV784354">
    <property type="protein sequence ID" value="OEU21190.1"/>
    <property type="molecule type" value="Genomic_DNA"/>
</dbReference>
<comment type="similarity">
    <text evidence="1">Belongs to the cytochrome b5 family. MAPR subfamily.</text>
</comment>
<feature type="region of interest" description="Disordered" evidence="2">
    <location>
        <begin position="227"/>
        <end position="262"/>
    </location>
</feature>
<protein>
    <submittedName>
        <fullName evidence="5">Cytochrome b5</fullName>
    </submittedName>
</protein>